<keyword evidence="2" id="KW-1185">Reference proteome</keyword>
<evidence type="ECO:0000313" key="1">
    <source>
        <dbReference type="EMBL" id="KAL3678917.1"/>
    </source>
</evidence>
<gene>
    <name evidence="1" type="ORF">R1sor_021873</name>
</gene>
<protein>
    <submittedName>
        <fullName evidence="1">Uncharacterized protein</fullName>
    </submittedName>
</protein>
<sequence length="125" mass="14453">MIAPYAKKVEVSSFIRNYIKHKEELQAGTDPNTDAFAEDQYLIQYWKNVADVVQAGWRSNEESELQEGFWPIIDYGTSHQVPSQTSNDPNSMGNTRIEVEEELQARDEIFVGEAAARFFLSIWRY</sequence>
<reference evidence="1 2" key="1">
    <citation type="submission" date="2024-09" db="EMBL/GenBank/DDBJ databases">
        <title>Chromosome-scale assembly of Riccia sorocarpa.</title>
        <authorList>
            <person name="Paukszto L."/>
        </authorList>
    </citation>
    <scope>NUCLEOTIDE SEQUENCE [LARGE SCALE GENOMIC DNA]</scope>
    <source>
        <strain evidence="1">LP-2024</strain>
        <tissue evidence="1">Aerial parts of the thallus</tissue>
    </source>
</reference>
<proteinExistence type="predicted"/>
<accession>A0ABD3GI80</accession>
<organism evidence="1 2">
    <name type="scientific">Riccia sorocarpa</name>
    <dbReference type="NCBI Taxonomy" id="122646"/>
    <lineage>
        <taxon>Eukaryota</taxon>
        <taxon>Viridiplantae</taxon>
        <taxon>Streptophyta</taxon>
        <taxon>Embryophyta</taxon>
        <taxon>Marchantiophyta</taxon>
        <taxon>Marchantiopsida</taxon>
        <taxon>Marchantiidae</taxon>
        <taxon>Marchantiales</taxon>
        <taxon>Ricciaceae</taxon>
        <taxon>Riccia</taxon>
    </lineage>
</organism>
<dbReference type="EMBL" id="JBJQOH010000007">
    <property type="protein sequence ID" value="KAL3678917.1"/>
    <property type="molecule type" value="Genomic_DNA"/>
</dbReference>
<dbReference type="AlphaFoldDB" id="A0ABD3GI80"/>
<evidence type="ECO:0000313" key="2">
    <source>
        <dbReference type="Proteomes" id="UP001633002"/>
    </source>
</evidence>
<dbReference type="Proteomes" id="UP001633002">
    <property type="component" value="Unassembled WGS sequence"/>
</dbReference>
<comment type="caution">
    <text evidence="1">The sequence shown here is derived from an EMBL/GenBank/DDBJ whole genome shotgun (WGS) entry which is preliminary data.</text>
</comment>
<name>A0ABD3GI80_9MARC</name>